<keyword evidence="1" id="KW-0812">Transmembrane</keyword>
<dbReference type="PANTHER" id="PTHR37810">
    <property type="entry name" value="IMMUNITY PROTEIN SDPI"/>
    <property type="match status" value="1"/>
</dbReference>
<evidence type="ECO:0000259" key="2">
    <source>
        <dbReference type="Pfam" id="PF07853"/>
    </source>
</evidence>
<gene>
    <name evidence="3" type="ORF">AFULGI_00024740</name>
</gene>
<evidence type="ECO:0000313" key="4">
    <source>
        <dbReference type="Proteomes" id="UP000028501"/>
    </source>
</evidence>
<evidence type="ECO:0000313" key="3">
    <source>
        <dbReference type="EMBL" id="AIG99190.1"/>
    </source>
</evidence>
<dbReference type="RefSeq" id="WP_010879691.1">
    <property type="nucleotide sequence ID" value="NZ_CP006577.1"/>
</dbReference>
<feature type="transmembrane region" description="Helical" evidence="1">
    <location>
        <begin position="165"/>
        <end position="187"/>
    </location>
</feature>
<feature type="transmembrane region" description="Helical" evidence="1">
    <location>
        <begin position="123"/>
        <end position="141"/>
    </location>
</feature>
<feature type="transmembrane region" description="Helical" evidence="1">
    <location>
        <begin position="6"/>
        <end position="23"/>
    </location>
</feature>
<proteinExistence type="predicted"/>
<dbReference type="InterPro" id="IPR012867">
    <property type="entry name" value="DUF1648"/>
</dbReference>
<accession>A0A075WFN4</accession>
<dbReference type="GeneID" id="24795951"/>
<name>A0A075WFN4_ARCFL</name>
<sequence>MEDLKTFLSFLLIIIGLLTYALRNRPNPYVGVRMGYTYLSKEAWRKANTFAGIFCVMAGLVLIAMNMLLNLPDQVFLIVFLIIIVAVAFLSYRVGKEAYEKEDLRMPAKAKKQLEPVKVERHLLIQLISLAAYLILLLALWNNLPKSIATHFDITGRPDSYTDKFTGAVLLPLLTMSIMPLMTLIISKEPMLTRFPTKGVKALTLVHLLIVALMALRLFYNAGIPDKF</sequence>
<dbReference type="Pfam" id="PF13630">
    <property type="entry name" value="SdpI"/>
    <property type="match status" value="1"/>
</dbReference>
<dbReference type="InterPro" id="IPR025962">
    <property type="entry name" value="SdpI/YhfL"/>
</dbReference>
<dbReference type="PANTHER" id="PTHR37810:SF5">
    <property type="entry name" value="IMMUNITY PROTEIN SDPI"/>
    <property type="match status" value="1"/>
</dbReference>
<feature type="transmembrane region" description="Helical" evidence="1">
    <location>
        <begin position="75"/>
        <end position="95"/>
    </location>
</feature>
<dbReference type="AlphaFoldDB" id="A0A075WFN4"/>
<dbReference type="EMBL" id="CP006577">
    <property type="protein sequence ID" value="AIG99190.1"/>
    <property type="molecule type" value="Genomic_DNA"/>
</dbReference>
<keyword evidence="1" id="KW-0472">Membrane</keyword>
<reference evidence="3 4" key="1">
    <citation type="submission" date="2013-07" db="EMBL/GenBank/DDBJ databases">
        <title>Genome of Archaeoglobus fulgidus.</title>
        <authorList>
            <person name="Fiebig A."/>
            <person name="Birkeland N.-K."/>
        </authorList>
    </citation>
    <scope>NUCLEOTIDE SEQUENCE [LARGE SCALE GENOMIC DNA]</scope>
    <source>
        <strain evidence="3 4">DSM 8774</strain>
    </source>
</reference>
<feature type="domain" description="DUF1648" evidence="2">
    <location>
        <begin position="130"/>
        <end position="175"/>
    </location>
</feature>
<feature type="transmembrane region" description="Helical" evidence="1">
    <location>
        <begin position="199"/>
        <end position="220"/>
    </location>
</feature>
<organism evidence="3 4">
    <name type="scientific">Archaeoglobus fulgidus DSM 8774</name>
    <dbReference type="NCBI Taxonomy" id="1344584"/>
    <lineage>
        <taxon>Archaea</taxon>
        <taxon>Methanobacteriati</taxon>
        <taxon>Methanobacteriota</taxon>
        <taxon>Archaeoglobi</taxon>
        <taxon>Archaeoglobales</taxon>
        <taxon>Archaeoglobaceae</taxon>
        <taxon>Archaeoglobus</taxon>
    </lineage>
</organism>
<dbReference type="HOGENOM" id="CLU_090556_0_0_2"/>
<dbReference type="GO" id="GO:0009636">
    <property type="term" value="P:response to toxic substance"/>
    <property type="evidence" value="ECO:0007669"/>
    <property type="project" value="TreeGrafter"/>
</dbReference>
<evidence type="ECO:0000256" key="1">
    <source>
        <dbReference type="SAM" id="Phobius"/>
    </source>
</evidence>
<dbReference type="Proteomes" id="UP000028501">
    <property type="component" value="Chromosome"/>
</dbReference>
<feature type="transmembrane region" description="Helical" evidence="1">
    <location>
        <begin position="50"/>
        <end position="69"/>
    </location>
</feature>
<dbReference type="Pfam" id="PF07853">
    <property type="entry name" value="DUF1648"/>
    <property type="match status" value="1"/>
</dbReference>
<protein>
    <submittedName>
        <fullName evidence="3">Putative integral membrane protein</fullName>
    </submittedName>
</protein>
<dbReference type="KEGG" id="afg:AFULGI_00024740"/>
<keyword evidence="1" id="KW-1133">Transmembrane helix</keyword>